<keyword evidence="3 6" id="KW-0812">Transmembrane</keyword>
<comment type="caution">
    <text evidence="7">The sequence shown here is derived from an EMBL/GenBank/DDBJ whole genome shotgun (WGS) entry which is preliminary data.</text>
</comment>
<keyword evidence="6" id="KW-1003">Cell membrane</keyword>
<proteinExistence type="inferred from homology"/>
<dbReference type="PANTHER" id="PTHR23427:SF2">
    <property type="entry name" value="SURFEIT LOCUS PROTEIN 1"/>
    <property type="match status" value="1"/>
</dbReference>
<evidence type="ECO:0000256" key="5">
    <source>
        <dbReference type="ARBA" id="ARBA00023136"/>
    </source>
</evidence>
<feature type="transmembrane region" description="Helical" evidence="6">
    <location>
        <begin position="231"/>
        <end position="249"/>
    </location>
</feature>
<organism evidence="7 8">
    <name type="scientific">Rhizobium aquaticum</name>
    <dbReference type="NCBI Taxonomy" id="1549636"/>
    <lineage>
        <taxon>Bacteria</taxon>
        <taxon>Pseudomonadati</taxon>
        <taxon>Pseudomonadota</taxon>
        <taxon>Alphaproteobacteria</taxon>
        <taxon>Hyphomicrobiales</taxon>
        <taxon>Rhizobiaceae</taxon>
        <taxon>Rhizobium/Agrobacterium group</taxon>
        <taxon>Rhizobium</taxon>
    </lineage>
</organism>
<evidence type="ECO:0000256" key="2">
    <source>
        <dbReference type="ARBA" id="ARBA00007165"/>
    </source>
</evidence>
<keyword evidence="8" id="KW-1185">Reference proteome</keyword>
<keyword evidence="4 6" id="KW-1133">Transmembrane helix</keyword>
<evidence type="ECO:0000313" key="8">
    <source>
        <dbReference type="Proteomes" id="UP001549047"/>
    </source>
</evidence>
<dbReference type="InterPro" id="IPR002994">
    <property type="entry name" value="Surf1/Shy1"/>
</dbReference>
<reference evidence="7 8" key="1">
    <citation type="submission" date="2024-06" db="EMBL/GenBank/DDBJ databases">
        <title>Genomic Encyclopedia of Type Strains, Phase IV (KMG-IV): sequencing the most valuable type-strain genomes for metagenomic binning, comparative biology and taxonomic classification.</title>
        <authorList>
            <person name="Goeker M."/>
        </authorList>
    </citation>
    <scope>NUCLEOTIDE SEQUENCE [LARGE SCALE GENOMIC DNA]</scope>
    <source>
        <strain evidence="7 8">DSM 29780</strain>
    </source>
</reference>
<dbReference type="Pfam" id="PF02104">
    <property type="entry name" value="SURF1"/>
    <property type="match status" value="1"/>
</dbReference>
<gene>
    <name evidence="7" type="ORF">ABID16_003469</name>
</gene>
<dbReference type="Proteomes" id="UP001549047">
    <property type="component" value="Unassembled WGS sequence"/>
</dbReference>
<feature type="transmembrane region" description="Helical" evidence="6">
    <location>
        <begin position="21"/>
        <end position="41"/>
    </location>
</feature>
<protein>
    <recommendedName>
        <fullName evidence="6">SURF1-like protein</fullName>
    </recommendedName>
</protein>
<dbReference type="PROSITE" id="PS50895">
    <property type="entry name" value="SURF1"/>
    <property type="match status" value="1"/>
</dbReference>
<name>A0ABV2J304_9HYPH</name>
<evidence type="ECO:0000256" key="4">
    <source>
        <dbReference type="ARBA" id="ARBA00022989"/>
    </source>
</evidence>
<evidence type="ECO:0000256" key="1">
    <source>
        <dbReference type="ARBA" id="ARBA00004370"/>
    </source>
</evidence>
<keyword evidence="5 6" id="KW-0472">Membrane</keyword>
<evidence type="ECO:0000256" key="6">
    <source>
        <dbReference type="RuleBase" id="RU363076"/>
    </source>
</evidence>
<dbReference type="PANTHER" id="PTHR23427">
    <property type="entry name" value="SURFEIT LOCUS PROTEIN"/>
    <property type="match status" value="1"/>
</dbReference>
<comment type="similarity">
    <text evidence="2 6">Belongs to the SURF1 family.</text>
</comment>
<evidence type="ECO:0000256" key="3">
    <source>
        <dbReference type="ARBA" id="ARBA00022692"/>
    </source>
</evidence>
<accession>A0ABV2J304</accession>
<evidence type="ECO:0000313" key="7">
    <source>
        <dbReference type="EMBL" id="MET3615126.1"/>
    </source>
</evidence>
<dbReference type="InterPro" id="IPR045214">
    <property type="entry name" value="Surf1/Surf4"/>
</dbReference>
<dbReference type="CDD" id="cd06662">
    <property type="entry name" value="SURF1"/>
    <property type="match status" value="1"/>
</dbReference>
<sequence>MADNIADGRRAARPFWRWVRRIATLVLLAVSFTVLIALGTWQVHRLQWKEELLSDIAERRAMAPVGVDKLGAVLASGDDVDYRPVNVSGTFDHAHEQYFFATHDGEPGYYVYTPLKLAGSEFIFVNRGFVPYDRKEPATRMTGQVAGEVTVTGLARSRLDGKPSMMVPENDLAKNIFYWKDLDAMTAHAGLTKGRVLQFFIDANDAPNPGGLPIGGVTQFDFPNNHLQYAVTWYGLAATLAVVVAIFWFRERKSGSEK</sequence>
<comment type="subcellular location">
    <subcellularLocation>
        <location evidence="6">Cell membrane</location>
        <topology evidence="6">Multi-pass membrane protein</topology>
    </subcellularLocation>
    <subcellularLocation>
        <location evidence="1">Membrane</location>
    </subcellularLocation>
</comment>
<dbReference type="EMBL" id="JBEPMB010000006">
    <property type="protein sequence ID" value="MET3615126.1"/>
    <property type="molecule type" value="Genomic_DNA"/>
</dbReference>